<dbReference type="AlphaFoldDB" id="A0A7S9E0W6"/>
<name>A0A7S9E0W6_KLEPN</name>
<sequence length="71" mass="7905">MSKENNGGPAYPTQGYEGLTVRDYFAAKAMQGWLASYPESNQHPVATHHENMVAELSYLMADAMLKAREEV</sequence>
<reference evidence="1 2" key="1">
    <citation type="submission" date="2020-11" db="EMBL/GenBank/DDBJ databases">
        <title>Whole Genome sequence of MDR strain of Klebsiella pneumoniae K219 isolated from sputum.</title>
        <authorList>
            <person name="Aditi B.P."/>
            <person name="Mahalakshmi K."/>
            <person name="Naveen Kumar V."/>
        </authorList>
    </citation>
    <scope>NUCLEOTIDE SEQUENCE [LARGE SCALE GENOMIC DNA]</scope>
    <source>
        <strain evidence="1 2">K219</strain>
    </source>
</reference>
<accession>A0A7S9E0W6</accession>
<proteinExistence type="predicted"/>
<dbReference type="Proteomes" id="UP000594592">
    <property type="component" value="Chromosome"/>
</dbReference>
<evidence type="ECO:0000313" key="2">
    <source>
        <dbReference type="Proteomes" id="UP000594592"/>
    </source>
</evidence>
<dbReference type="EMBL" id="CP064820">
    <property type="protein sequence ID" value="QPG07499.1"/>
    <property type="molecule type" value="Genomic_DNA"/>
</dbReference>
<organism evidence="1 2">
    <name type="scientific">Klebsiella pneumoniae subsp. pneumoniae</name>
    <dbReference type="NCBI Taxonomy" id="72407"/>
    <lineage>
        <taxon>Bacteria</taxon>
        <taxon>Pseudomonadati</taxon>
        <taxon>Pseudomonadota</taxon>
        <taxon>Gammaproteobacteria</taxon>
        <taxon>Enterobacterales</taxon>
        <taxon>Enterobacteriaceae</taxon>
        <taxon>Klebsiella/Raoultella group</taxon>
        <taxon>Klebsiella</taxon>
        <taxon>Klebsiella pneumoniae complex</taxon>
    </lineage>
</organism>
<protein>
    <submittedName>
        <fullName evidence="1">Uncharacterized protein</fullName>
    </submittedName>
</protein>
<evidence type="ECO:0000313" key="1">
    <source>
        <dbReference type="EMBL" id="QPG07499.1"/>
    </source>
</evidence>
<gene>
    <name evidence="1" type="ORF">IUJ34_23010</name>
</gene>